<feature type="transmembrane region" description="Helical" evidence="1">
    <location>
        <begin position="85"/>
        <end position="117"/>
    </location>
</feature>
<evidence type="ECO:0000313" key="2">
    <source>
        <dbReference type="EMBL" id="PSN89852.1"/>
    </source>
</evidence>
<name>A0A2R6AU03_9ARCH</name>
<evidence type="ECO:0000313" key="3">
    <source>
        <dbReference type="Proteomes" id="UP000240490"/>
    </source>
</evidence>
<comment type="caution">
    <text evidence="2">The sequence shown here is derived from an EMBL/GenBank/DDBJ whole genome shotgun (WGS) entry which is preliminary data.</text>
</comment>
<accession>A0A2R6AU03</accession>
<feature type="transmembrane region" description="Helical" evidence="1">
    <location>
        <begin position="20"/>
        <end position="41"/>
    </location>
</feature>
<gene>
    <name evidence="2" type="ORF">B9Q08_06100</name>
</gene>
<feature type="transmembrane region" description="Helical" evidence="1">
    <location>
        <begin position="137"/>
        <end position="154"/>
    </location>
</feature>
<reference evidence="2 3" key="1">
    <citation type="submission" date="2017-04" db="EMBL/GenBank/DDBJ databases">
        <title>Novel microbial lineages endemic to geothermal iron-oxide mats fill important gaps in the evolutionary history of Archaea.</title>
        <authorList>
            <person name="Jay Z.J."/>
            <person name="Beam J.P."/>
            <person name="Dlakic M."/>
            <person name="Rusch D.B."/>
            <person name="Kozubal M.A."/>
            <person name="Inskeep W.P."/>
        </authorList>
    </citation>
    <scope>NUCLEOTIDE SEQUENCE [LARGE SCALE GENOMIC DNA]</scope>
    <source>
        <strain evidence="2">ECH_B_SAG-M15</strain>
    </source>
</reference>
<keyword evidence="1" id="KW-0472">Membrane</keyword>
<keyword evidence="1" id="KW-1133">Transmembrane helix</keyword>
<sequence length="176" mass="19315">MRLFLGLRVVSQVIGLRRYASLFAVLSASFSALYLVLLPTLPFGAFVLQAIMFITPVQVVFAVVLGVLLALLVTLNVYARRLGGAYVGVAPAGSVLAGLVNALCCTPIIHTILGLLGGFSPIIYTLFPHLEYFFEEYYWVFYIFSAAILVYALSRVSRSIACCVPNYLAERRENAH</sequence>
<dbReference type="EMBL" id="NEXJ01000106">
    <property type="protein sequence ID" value="PSN89852.1"/>
    <property type="molecule type" value="Genomic_DNA"/>
</dbReference>
<keyword evidence="1" id="KW-0812">Transmembrane</keyword>
<feature type="transmembrane region" description="Helical" evidence="1">
    <location>
        <begin position="47"/>
        <end position="73"/>
    </location>
</feature>
<organism evidence="2 3">
    <name type="scientific">Candidatus Marsarchaeota G2 archaeon ECH_B_SAG-M15</name>
    <dbReference type="NCBI Taxonomy" id="1978162"/>
    <lineage>
        <taxon>Archaea</taxon>
        <taxon>Candidatus Marsarchaeota</taxon>
        <taxon>Candidatus Marsarchaeota group 2</taxon>
    </lineage>
</organism>
<dbReference type="AlphaFoldDB" id="A0A2R6AU03"/>
<proteinExistence type="predicted"/>
<dbReference type="Proteomes" id="UP000240490">
    <property type="component" value="Unassembled WGS sequence"/>
</dbReference>
<evidence type="ECO:0000256" key="1">
    <source>
        <dbReference type="SAM" id="Phobius"/>
    </source>
</evidence>
<protein>
    <submittedName>
        <fullName evidence="2">Uncharacterized protein</fullName>
    </submittedName>
</protein>